<dbReference type="InterPro" id="IPR013785">
    <property type="entry name" value="Aldolase_TIM"/>
</dbReference>
<gene>
    <name evidence="5" type="ORF">D778_00283</name>
</gene>
<dbReference type="Proteomes" id="UP000012024">
    <property type="component" value="Unassembled WGS sequence"/>
</dbReference>
<keyword evidence="6" id="KW-1185">Reference proteome</keyword>
<sequence length="324" mass="36065">MGYITTGFQINFVLTKNTEIMSIQWKGVMPAVTTKFTETDELDLNMFEVNIKAQLEAGVHGIVLGGTLGEASTLLDEEKRQLTQATVDIVKGQVPVLINIAEQTTKAAIHAAQKAEDDGANGLMMLPPMRYKSGDRETVEYFKAVANNTSLPIMVYNNPVDYKIEVTMDMFEELLKCDNIEAVKESTRDTTNITRIKNRFGDRLKIMTGVDTIALESLLLGADGWIAGLVCAFPAETVAIYKLQKAGRLKEALDIYRWFMPLLELDINPKLVQNIKLAEVATGIGTEHVRAPRLPLIGDERQHVLKVIEEGVKNRPTLPDYKNI</sequence>
<comment type="caution">
    <text evidence="5">The sequence shown here is derived from an EMBL/GenBank/DDBJ whole genome shotgun (WGS) entry which is preliminary data.</text>
</comment>
<feature type="binding site" evidence="4">
    <location>
        <position position="226"/>
    </location>
    <ligand>
        <name>pyruvate</name>
        <dbReference type="ChEBI" id="CHEBI:15361"/>
    </ligand>
</feature>
<reference evidence="5 6" key="1">
    <citation type="submission" date="2012-12" db="EMBL/GenBank/DDBJ databases">
        <title>Genome assembly of Formosa sp. AK20.</title>
        <authorList>
            <person name="Kumar R."/>
            <person name="Khatri I."/>
            <person name="Vaidya B."/>
            <person name="Subramanian S."/>
            <person name="Pinnaka A."/>
        </authorList>
    </citation>
    <scope>NUCLEOTIDE SEQUENCE [LARGE SCALE GENOMIC DNA]</scope>
    <source>
        <strain evidence="5 6">AK20</strain>
    </source>
</reference>
<dbReference type="GO" id="GO:0005829">
    <property type="term" value="C:cytosol"/>
    <property type="evidence" value="ECO:0007669"/>
    <property type="project" value="TreeGrafter"/>
</dbReference>
<comment type="similarity">
    <text evidence="2">Belongs to the DapA family.</text>
</comment>
<protein>
    <submittedName>
        <fullName evidence="5">1-pyrroline-4-hydroxy-2-carboxylate deaminase</fullName>
    </submittedName>
</protein>
<dbReference type="PANTHER" id="PTHR42849:SF1">
    <property type="entry name" value="N-ACETYLNEURAMINATE LYASE"/>
    <property type="match status" value="1"/>
</dbReference>
<organism evidence="5 6">
    <name type="scientific">Xanthomarina gelatinilytica</name>
    <dbReference type="NCBI Taxonomy" id="1137281"/>
    <lineage>
        <taxon>Bacteria</taxon>
        <taxon>Pseudomonadati</taxon>
        <taxon>Bacteroidota</taxon>
        <taxon>Flavobacteriia</taxon>
        <taxon>Flavobacteriales</taxon>
        <taxon>Flavobacteriaceae</taxon>
        <taxon>Xanthomarina</taxon>
    </lineage>
</organism>
<dbReference type="Gene3D" id="3.20.20.70">
    <property type="entry name" value="Aldolase class I"/>
    <property type="match status" value="1"/>
</dbReference>
<dbReference type="EMBL" id="ANLA01000013">
    <property type="protein sequence ID" value="EMQ94923.1"/>
    <property type="molecule type" value="Genomic_DNA"/>
</dbReference>
<dbReference type="InterPro" id="IPR002220">
    <property type="entry name" value="DapA-like"/>
</dbReference>
<dbReference type="PIRSF" id="PIRSF001365">
    <property type="entry name" value="DHDPS"/>
    <property type="match status" value="1"/>
</dbReference>
<evidence type="ECO:0000256" key="1">
    <source>
        <dbReference type="ARBA" id="ARBA00023239"/>
    </source>
</evidence>
<evidence type="ECO:0000256" key="3">
    <source>
        <dbReference type="PIRSR" id="PIRSR001365-1"/>
    </source>
</evidence>
<dbReference type="PANTHER" id="PTHR42849">
    <property type="entry name" value="N-ACETYLNEURAMINATE LYASE"/>
    <property type="match status" value="1"/>
</dbReference>
<feature type="active site" description="Proton donor/acceptor" evidence="3">
    <location>
        <position position="156"/>
    </location>
</feature>
<dbReference type="PRINTS" id="PR00146">
    <property type="entry name" value="DHPICSNTHASE"/>
</dbReference>
<dbReference type="SMART" id="SM01130">
    <property type="entry name" value="DHDPS"/>
    <property type="match status" value="1"/>
</dbReference>
<keyword evidence="1 2" id="KW-0456">Lyase</keyword>
<feature type="active site" description="Schiff-base intermediate with substrate" evidence="3">
    <location>
        <position position="184"/>
    </location>
</feature>
<dbReference type="CDD" id="cd00408">
    <property type="entry name" value="DHDPS-like"/>
    <property type="match status" value="1"/>
</dbReference>
<dbReference type="GO" id="GO:0019262">
    <property type="term" value="P:N-acetylneuraminate catabolic process"/>
    <property type="evidence" value="ECO:0007669"/>
    <property type="project" value="TreeGrafter"/>
</dbReference>
<name>M7N8X8_9FLAO</name>
<dbReference type="Pfam" id="PF00701">
    <property type="entry name" value="DHDPS"/>
    <property type="match status" value="1"/>
</dbReference>
<evidence type="ECO:0000313" key="6">
    <source>
        <dbReference type="Proteomes" id="UP000012024"/>
    </source>
</evidence>
<dbReference type="PATRIC" id="fig|1137281.3.peg.1717"/>
<proteinExistence type="inferred from homology"/>
<evidence type="ECO:0000256" key="4">
    <source>
        <dbReference type="PIRSR" id="PIRSR001365-2"/>
    </source>
</evidence>
<dbReference type="eggNOG" id="COG0329">
    <property type="taxonomic scope" value="Bacteria"/>
</dbReference>
<accession>M7N8X8</accession>
<dbReference type="AlphaFoldDB" id="M7N8X8"/>
<evidence type="ECO:0000256" key="2">
    <source>
        <dbReference type="PIRNR" id="PIRNR001365"/>
    </source>
</evidence>
<dbReference type="SUPFAM" id="SSF51569">
    <property type="entry name" value="Aldolase"/>
    <property type="match status" value="1"/>
</dbReference>
<dbReference type="GO" id="GO:0008747">
    <property type="term" value="F:N-acetylneuraminate lyase activity"/>
    <property type="evidence" value="ECO:0007669"/>
    <property type="project" value="TreeGrafter"/>
</dbReference>
<evidence type="ECO:0000313" key="5">
    <source>
        <dbReference type="EMBL" id="EMQ94923.1"/>
    </source>
</evidence>